<proteinExistence type="predicted"/>
<evidence type="ECO:0000313" key="2">
    <source>
        <dbReference type="EMBL" id="QEL65206.1"/>
    </source>
</evidence>
<evidence type="ECO:0000313" key="3">
    <source>
        <dbReference type="Proteomes" id="UP000323671"/>
    </source>
</evidence>
<keyword evidence="1" id="KW-0732">Signal</keyword>
<dbReference type="EMBL" id="CP022579">
    <property type="protein sequence ID" value="QEL65206.1"/>
    <property type="molecule type" value="Genomic_DNA"/>
</dbReference>
<dbReference type="RefSeq" id="WP_149425519.1">
    <property type="nucleotide sequence ID" value="NZ_CP022579.1"/>
</dbReference>
<dbReference type="KEGG" id="otr:OTERR_17300"/>
<protein>
    <submittedName>
        <fullName evidence="2">Uncharacterized protein</fullName>
    </submittedName>
</protein>
<gene>
    <name evidence="2" type="ORF">OTERR_17300</name>
</gene>
<feature type="signal peptide" evidence="1">
    <location>
        <begin position="1"/>
        <end position="29"/>
    </location>
</feature>
<organism evidence="2 3">
    <name type="scientific">Oryzomicrobium terrae</name>
    <dbReference type="NCBI Taxonomy" id="1735038"/>
    <lineage>
        <taxon>Bacteria</taxon>
        <taxon>Pseudomonadati</taxon>
        <taxon>Pseudomonadota</taxon>
        <taxon>Betaproteobacteria</taxon>
        <taxon>Rhodocyclales</taxon>
        <taxon>Rhodocyclaceae</taxon>
        <taxon>Oryzomicrobium</taxon>
    </lineage>
</organism>
<sequence length="131" mass="13148">MKTLTNFLRASTLALGLALGAGLATPALAHEAHGQPQYGGVFAEAGIFQAELTVAEGGVTVYLTQHGQPIAAQGATGKLTWLAGGKKSEALLAPAGDNKLAAKGDFKAPATAVAVVTLPGQAPTTVRFAIK</sequence>
<accession>A0A5C1E8B3</accession>
<evidence type="ECO:0000256" key="1">
    <source>
        <dbReference type="SAM" id="SignalP"/>
    </source>
</evidence>
<dbReference type="Proteomes" id="UP000323671">
    <property type="component" value="Chromosome"/>
</dbReference>
<name>A0A5C1E8B3_9RHOO</name>
<keyword evidence="3" id="KW-1185">Reference proteome</keyword>
<dbReference type="AlphaFoldDB" id="A0A5C1E8B3"/>
<feature type="chain" id="PRO_5022967071" evidence="1">
    <location>
        <begin position="30"/>
        <end position="131"/>
    </location>
</feature>
<reference evidence="2 3" key="1">
    <citation type="submission" date="2017-07" db="EMBL/GenBank/DDBJ databases">
        <title>Complete genome sequence of Oryzomicrobium terrae TPP412.</title>
        <authorList>
            <person name="Chiu L.-W."/>
            <person name="Lo K.-J."/>
            <person name="Tsai Y.-M."/>
            <person name="Lin S.-S."/>
            <person name="Kuo C.-H."/>
            <person name="Liu C.-T."/>
        </authorList>
    </citation>
    <scope>NUCLEOTIDE SEQUENCE [LARGE SCALE GENOMIC DNA]</scope>
    <source>
        <strain evidence="2 3">TPP412</strain>
    </source>
</reference>